<dbReference type="EMBL" id="ADLK01000027">
    <property type="protein sequence ID" value="KMW17365.1"/>
    <property type="molecule type" value="Genomic_DNA"/>
</dbReference>
<dbReference type="GO" id="GO:0005524">
    <property type="term" value="F:ATP binding"/>
    <property type="evidence" value="ECO:0007669"/>
    <property type="project" value="UniProtKB-KW"/>
</dbReference>
<dbReference type="GeneID" id="93166209"/>
<dbReference type="PANTHER" id="PTHR24221:SF397">
    <property type="entry name" value="ABC TRANSPORTER, ATP-BINDING TRANSMEMBRANE PROTEIN"/>
    <property type="match status" value="1"/>
</dbReference>
<dbReference type="GO" id="GO:0005886">
    <property type="term" value="C:plasma membrane"/>
    <property type="evidence" value="ECO:0007669"/>
    <property type="project" value="UniProtKB-SubCell"/>
</dbReference>
<dbReference type="PROSITE" id="PS50929">
    <property type="entry name" value="ABC_TM1F"/>
    <property type="match status" value="1"/>
</dbReference>
<evidence type="ECO:0000256" key="1">
    <source>
        <dbReference type="ARBA" id="ARBA00004651"/>
    </source>
</evidence>
<dbReference type="PROSITE" id="PS00211">
    <property type="entry name" value="ABC_TRANSPORTER_1"/>
    <property type="match status" value="1"/>
</dbReference>
<feature type="transmembrane region" description="Helical" evidence="8">
    <location>
        <begin position="21"/>
        <end position="44"/>
    </location>
</feature>
<dbReference type="PANTHER" id="PTHR24221">
    <property type="entry name" value="ATP-BINDING CASSETTE SUB-FAMILY B"/>
    <property type="match status" value="1"/>
</dbReference>
<evidence type="ECO:0000256" key="7">
    <source>
        <dbReference type="ARBA" id="ARBA00023136"/>
    </source>
</evidence>
<name>A0A0J9ENP6_9FIRM</name>
<dbReference type="InterPro" id="IPR027417">
    <property type="entry name" value="P-loop_NTPase"/>
</dbReference>
<evidence type="ECO:0000256" key="2">
    <source>
        <dbReference type="ARBA" id="ARBA00022448"/>
    </source>
</evidence>
<dbReference type="Pfam" id="PF00664">
    <property type="entry name" value="ABC_membrane"/>
    <property type="match status" value="1"/>
</dbReference>
<feature type="transmembrane region" description="Helical" evidence="8">
    <location>
        <begin position="277"/>
        <end position="299"/>
    </location>
</feature>
<gene>
    <name evidence="11" type="ORF">HMPREF9470_03554</name>
</gene>
<dbReference type="PROSITE" id="PS50893">
    <property type="entry name" value="ABC_TRANSPORTER_2"/>
    <property type="match status" value="1"/>
</dbReference>
<dbReference type="GO" id="GO:0034040">
    <property type="term" value="F:ATPase-coupled lipid transmembrane transporter activity"/>
    <property type="evidence" value="ECO:0007669"/>
    <property type="project" value="TreeGrafter"/>
</dbReference>
<dbReference type="Pfam" id="PF00005">
    <property type="entry name" value="ABC_tran"/>
    <property type="match status" value="1"/>
</dbReference>
<dbReference type="FunFam" id="3.40.50.300:FF:000287">
    <property type="entry name" value="Multidrug ABC transporter ATP-binding protein"/>
    <property type="match status" value="1"/>
</dbReference>
<keyword evidence="5" id="KW-0067">ATP-binding</keyword>
<reference evidence="11 12" key="1">
    <citation type="submission" date="2011-04" db="EMBL/GenBank/DDBJ databases">
        <title>The Genome Sequence of Clostridium citroniae WAL-19142.</title>
        <authorList>
            <consortium name="The Broad Institute Genome Sequencing Platform"/>
            <person name="Earl A."/>
            <person name="Ward D."/>
            <person name="Feldgarden M."/>
            <person name="Gevers D."/>
            <person name="Warren Y.A."/>
            <person name="Tyrrell K.L."/>
            <person name="Citron D.M."/>
            <person name="Goldstein E.J."/>
            <person name="Daigneault M."/>
            <person name="Allen-Vercoe E."/>
            <person name="Young S.K."/>
            <person name="Zeng Q."/>
            <person name="Gargeya S."/>
            <person name="Fitzgerald M."/>
            <person name="Haas B."/>
            <person name="Abouelleil A."/>
            <person name="Alvarado L."/>
            <person name="Arachchi H.M."/>
            <person name="Berlin A."/>
            <person name="Brown A."/>
            <person name="Chapman S.B."/>
            <person name="Chen Z."/>
            <person name="Dunbar C."/>
            <person name="Freedman E."/>
            <person name="Gearin G."/>
            <person name="Gellesch M."/>
            <person name="Goldberg J."/>
            <person name="Griggs A."/>
            <person name="Gujja S."/>
            <person name="Heilman E.R."/>
            <person name="Heiman D."/>
            <person name="Howarth C."/>
            <person name="Larson L."/>
            <person name="Lui A."/>
            <person name="MacDonald P.J."/>
            <person name="Mehta T."/>
            <person name="Montmayeur A."/>
            <person name="Murphy C."/>
            <person name="Neiman D."/>
            <person name="Pearson M."/>
            <person name="Priest M."/>
            <person name="Roberts A."/>
            <person name="Saif S."/>
            <person name="Shea T."/>
            <person name="Shenoy N."/>
            <person name="Sisk P."/>
            <person name="Stolte C."/>
            <person name="Sykes S."/>
            <person name="White J."/>
            <person name="Yandava C."/>
            <person name="Wortman J."/>
            <person name="Nusbaum C."/>
            <person name="Birren B."/>
        </authorList>
    </citation>
    <scope>NUCLEOTIDE SEQUENCE [LARGE SCALE GENOMIC DNA]</scope>
    <source>
        <strain evidence="11 12">WAL-19142</strain>
    </source>
</reference>
<comment type="caution">
    <text evidence="11">The sequence shown here is derived from an EMBL/GenBank/DDBJ whole genome shotgun (WGS) entry which is preliminary data.</text>
</comment>
<evidence type="ECO:0000256" key="5">
    <source>
        <dbReference type="ARBA" id="ARBA00022840"/>
    </source>
</evidence>
<keyword evidence="7 8" id="KW-0472">Membrane</keyword>
<proteinExistence type="predicted"/>
<dbReference type="Proteomes" id="UP000037392">
    <property type="component" value="Unassembled WGS sequence"/>
</dbReference>
<feature type="domain" description="ABC transmembrane type-1" evidence="10">
    <location>
        <begin position="21"/>
        <end position="308"/>
    </location>
</feature>
<evidence type="ECO:0000259" key="9">
    <source>
        <dbReference type="PROSITE" id="PS50893"/>
    </source>
</evidence>
<protein>
    <recommendedName>
        <fullName evidence="13">ABC transporter</fullName>
    </recommendedName>
</protein>
<evidence type="ECO:0000313" key="11">
    <source>
        <dbReference type="EMBL" id="KMW17365.1"/>
    </source>
</evidence>
<dbReference type="InterPro" id="IPR017871">
    <property type="entry name" value="ABC_transporter-like_CS"/>
</dbReference>
<dbReference type="InterPro" id="IPR003593">
    <property type="entry name" value="AAA+_ATPase"/>
</dbReference>
<organism evidence="11 12">
    <name type="scientific">[Clostridium] citroniae WAL-19142</name>
    <dbReference type="NCBI Taxonomy" id="742734"/>
    <lineage>
        <taxon>Bacteria</taxon>
        <taxon>Bacillati</taxon>
        <taxon>Bacillota</taxon>
        <taxon>Clostridia</taxon>
        <taxon>Lachnospirales</taxon>
        <taxon>Lachnospiraceae</taxon>
        <taxon>Enterocloster</taxon>
    </lineage>
</organism>
<evidence type="ECO:0000256" key="3">
    <source>
        <dbReference type="ARBA" id="ARBA00022692"/>
    </source>
</evidence>
<dbReference type="InterPro" id="IPR011527">
    <property type="entry name" value="ABC1_TM_dom"/>
</dbReference>
<feature type="domain" description="ABC transporter" evidence="9">
    <location>
        <begin position="339"/>
        <end position="572"/>
    </location>
</feature>
<evidence type="ECO:0008006" key="13">
    <source>
        <dbReference type="Google" id="ProtNLM"/>
    </source>
</evidence>
<feature type="transmembrane region" description="Helical" evidence="8">
    <location>
        <begin position="165"/>
        <end position="183"/>
    </location>
</feature>
<feature type="transmembrane region" description="Helical" evidence="8">
    <location>
        <begin position="246"/>
        <end position="271"/>
    </location>
</feature>
<feature type="transmembrane region" description="Helical" evidence="8">
    <location>
        <begin position="56"/>
        <end position="79"/>
    </location>
</feature>
<accession>A0A0J9ENP6</accession>
<dbReference type="PATRIC" id="fig|742734.4.peg.3811"/>
<dbReference type="Gene3D" id="3.40.50.300">
    <property type="entry name" value="P-loop containing nucleotide triphosphate hydrolases"/>
    <property type="match status" value="1"/>
</dbReference>
<evidence type="ECO:0000256" key="4">
    <source>
        <dbReference type="ARBA" id="ARBA00022741"/>
    </source>
</evidence>
<keyword evidence="4" id="KW-0547">Nucleotide-binding</keyword>
<evidence type="ECO:0000259" key="10">
    <source>
        <dbReference type="PROSITE" id="PS50929"/>
    </source>
</evidence>
<dbReference type="SUPFAM" id="SSF90123">
    <property type="entry name" value="ABC transporter transmembrane region"/>
    <property type="match status" value="1"/>
</dbReference>
<keyword evidence="6 8" id="KW-1133">Transmembrane helix</keyword>
<dbReference type="SMART" id="SM00382">
    <property type="entry name" value="AAA"/>
    <property type="match status" value="1"/>
</dbReference>
<dbReference type="Gene3D" id="1.20.1560.10">
    <property type="entry name" value="ABC transporter type 1, transmembrane domain"/>
    <property type="match status" value="1"/>
</dbReference>
<dbReference type="InterPro" id="IPR003439">
    <property type="entry name" value="ABC_transporter-like_ATP-bd"/>
</dbReference>
<dbReference type="OrthoDB" id="9762778at2"/>
<evidence type="ECO:0000256" key="6">
    <source>
        <dbReference type="ARBA" id="ARBA00022989"/>
    </source>
</evidence>
<dbReference type="GO" id="GO:0016887">
    <property type="term" value="F:ATP hydrolysis activity"/>
    <property type="evidence" value="ECO:0007669"/>
    <property type="project" value="InterPro"/>
</dbReference>
<keyword evidence="3 8" id="KW-0812">Transmembrane</keyword>
<dbReference type="SUPFAM" id="SSF52540">
    <property type="entry name" value="P-loop containing nucleoside triphosphate hydrolases"/>
    <property type="match status" value="1"/>
</dbReference>
<dbReference type="CDD" id="cd07346">
    <property type="entry name" value="ABC_6TM_exporters"/>
    <property type="match status" value="1"/>
</dbReference>
<sequence length="581" mass="64822">MIRIIKRLLKLAGRDAFKIKLGFLFGFLESIFSALPLIAVFLVLQETDRAGQGSDMIQLSVIGQCLFLLITGVAGRTVFRYLLSRYQSGTGYEIFAKQRLLIGDMLKRVPMGYFNDNHLGEITSAVTTDMTFVEMYSMHLLDKVVNGYIAVVLYSLVMLRFDWRIGLIFILAILISAFLYRYLQKRGKELAPKRQAAQAGLVSAVLEYIQGMAVVKAFHMTRTSSKRVHEAFEESRLANFKMEKTLIPIVAAYDFMFKIASCMILVAAPYFALGGSMTYPVMFLLLIASFTIFSSIENMGSVTVQVRMMDASLDRIEAIKDVAVIDEDGRDVDLDRYDIELNHASFSYGQREVIHDVSFTIPQGTMTAIVGPSGSGKTTLCNLIARFWDVQKGEVLVGGVNVKEMTCDSLLCNISMVFQKVYLFNDTIYNNIRFGRQDASCEQVEEAAKRACCHGFITKLPQGYDTVIGEGGSSLSGGEKQRISIARAILKDAPIVILDEATASIDPENERDIQLAIEELTQGKTRIVIAHRLATIRNAGQILVVDGGRIVQQGSHDELITKPGIYRHFWTIRQKSSGWTL</sequence>
<dbReference type="InterPro" id="IPR036640">
    <property type="entry name" value="ABC1_TM_sf"/>
</dbReference>
<feature type="transmembrane region" description="Helical" evidence="8">
    <location>
        <begin position="140"/>
        <end position="159"/>
    </location>
</feature>
<evidence type="ECO:0000256" key="8">
    <source>
        <dbReference type="SAM" id="Phobius"/>
    </source>
</evidence>
<dbReference type="AlphaFoldDB" id="A0A0J9ENP6"/>
<evidence type="ECO:0000313" key="12">
    <source>
        <dbReference type="Proteomes" id="UP000037392"/>
    </source>
</evidence>
<dbReference type="GO" id="GO:0140359">
    <property type="term" value="F:ABC-type transporter activity"/>
    <property type="evidence" value="ECO:0007669"/>
    <property type="project" value="InterPro"/>
</dbReference>
<keyword evidence="2" id="KW-0813">Transport</keyword>
<dbReference type="RefSeq" id="WP_048930379.1">
    <property type="nucleotide sequence ID" value="NZ_KQ235880.1"/>
</dbReference>
<dbReference type="InterPro" id="IPR039421">
    <property type="entry name" value="Type_1_exporter"/>
</dbReference>
<comment type="subcellular location">
    <subcellularLocation>
        <location evidence="1">Cell membrane</location>
        <topology evidence="1">Multi-pass membrane protein</topology>
    </subcellularLocation>
</comment>